<dbReference type="SUPFAM" id="SSF48452">
    <property type="entry name" value="TPR-like"/>
    <property type="match status" value="1"/>
</dbReference>
<dbReference type="EMBL" id="KI546167">
    <property type="protein sequence ID" value="EST41746.1"/>
    <property type="molecule type" value="Genomic_DNA"/>
</dbReference>
<name>V6LDK1_9EUKA</name>
<dbReference type="VEuPathDB" id="GiardiaDB:SS50377_25377"/>
<gene>
    <name evidence="1" type="ORF">SS50377_18579</name>
</gene>
<sequence length="379" mass="44238">MDIQIKIKQQAEKQHQIMNDLTQFISKQEIVDKKASEEVKQFNGESIILPAPRGTVDINQDAKFEKSRGNQFLRIKNLKRRLNVTKQLQIQMMLQLSLSHILIQDYVFQKLNRKPMESLACFQSALSLDPPYAKARQRYSKSLMENQMYQEAYEQLVELNDPKNEEDMALCRQKLGATKVQILEGSTSSDDEVDVQINKNIDVPRKININLKKQELMTVTDASCLIRILGSVNGKLVYRDDVILHEKASALDFFSRFRDFVQEPNILLKFLDQFHTVQLQKYFENIQRQVTPKDLTQLLLACKYGQKIMTISKMINMLYNISDIDGVNKMVRLLPSDEMIIIEEIIRFFNTWIEIECTDDKKGLYKERVLCIAESWLNE</sequence>
<dbReference type="InterPro" id="IPR011990">
    <property type="entry name" value="TPR-like_helical_dom_sf"/>
</dbReference>
<proteinExistence type="predicted"/>
<reference evidence="1" key="1">
    <citation type="journal article" date="2014" name="PLoS Genet.">
        <title>The Genome of Spironucleus salmonicida Highlights a Fish Pathogen Adapted to Fluctuating Environments.</title>
        <authorList>
            <person name="Xu F."/>
            <person name="Jerlstrom-Hultqvist J."/>
            <person name="Einarsson E."/>
            <person name="Astvaldsson A."/>
            <person name="Svard S.G."/>
            <person name="Andersson J.O."/>
        </authorList>
    </citation>
    <scope>NUCLEOTIDE SEQUENCE</scope>
</reference>
<dbReference type="AlphaFoldDB" id="V6LDK1"/>
<organism evidence="1">
    <name type="scientific">Spironucleus salmonicida</name>
    <dbReference type="NCBI Taxonomy" id="348837"/>
    <lineage>
        <taxon>Eukaryota</taxon>
        <taxon>Metamonada</taxon>
        <taxon>Diplomonadida</taxon>
        <taxon>Hexamitidae</taxon>
        <taxon>Hexamitinae</taxon>
        <taxon>Spironucleus</taxon>
    </lineage>
</organism>
<protein>
    <submittedName>
        <fullName evidence="1">Uncharacterized protein</fullName>
    </submittedName>
</protein>
<dbReference type="Gene3D" id="1.25.40.10">
    <property type="entry name" value="Tetratricopeptide repeat domain"/>
    <property type="match status" value="1"/>
</dbReference>
<evidence type="ECO:0000313" key="1">
    <source>
        <dbReference type="EMBL" id="EST41746.1"/>
    </source>
</evidence>
<accession>V6LDK1</accession>